<proteinExistence type="predicted"/>
<name>A0A0R3W050_TAEAS</name>
<evidence type="ECO:0000313" key="2">
    <source>
        <dbReference type="Proteomes" id="UP000282613"/>
    </source>
</evidence>
<evidence type="ECO:0000313" key="1">
    <source>
        <dbReference type="EMBL" id="VDK26972.1"/>
    </source>
</evidence>
<evidence type="ECO:0000313" key="3">
    <source>
        <dbReference type="WBParaSite" id="TASK_0000304401-mRNA-1"/>
    </source>
</evidence>
<dbReference type="AlphaFoldDB" id="A0A0R3W050"/>
<keyword evidence="2" id="KW-1185">Reference proteome</keyword>
<dbReference type="WBParaSite" id="TASK_0000304401-mRNA-1">
    <property type="protein sequence ID" value="TASK_0000304401-mRNA-1"/>
    <property type="gene ID" value="TASK_0000304401"/>
</dbReference>
<organism evidence="3">
    <name type="scientific">Taenia asiatica</name>
    <name type="common">Asian tapeworm</name>
    <dbReference type="NCBI Taxonomy" id="60517"/>
    <lineage>
        <taxon>Eukaryota</taxon>
        <taxon>Metazoa</taxon>
        <taxon>Spiralia</taxon>
        <taxon>Lophotrochozoa</taxon>
        <taxon>Platyhelminthes</taxon>
        <taxon>Cestoda</taxon>
        <taxon>Eucestoda</taxon>
        <taxon>Cyclophyllidea</taxon>
        <taxon>Taeniidae</taxon>
        <taxon>Taenia</taxon>
    </lineage>
</organism>
<gene>
    <name evidence="1" type="ORF">TASK_LOCUS3045</name>
</gene>
<accession>A0A0R3W050</accession>
<sequence length="158" mass="17379">MTLNLTARFYKESSNVADETTANSTDSVLKLCSDSPFWLPLLLLLEGCCLMEWVRAPPATSRPHNARFYKESSNVAEKTTDNSPGSGLKLCSNSLFWCESSNVAEETTANSTGSGLKLCSDSLFWCGRLRLLLLEGCCPMEWVHAPPAAARPQTARFH</sequence>
<dbReference type="Proteomes" id="UP000282613">
    <property type="component" value="Unassembled WGS sequence"/>
</dbReference>
<dbReference type="EMBL" id="UYRS01005073">
    <property type="protein sequence ID" value="VDK26972.1"/>
    <property type="molecule type" value="Genomic_DNA"/>
</dbReference>
<reference evidence="3" key="1">
    <citation type="submission" date="2017-02" db="UniProtKB">
        <authorList>
            <consortium name="WormBaseParasite"/>
        </authorList>
    </citation>
    <scope>IDENTIFICATION</scope>
</reference>
<reference evidence="1 2" key="2">
    <citation type="submission" date="2018-11" db="EMBL/GenBank/DDBJ databases">
        <authorList>
            <consortium name="Pathogen Informatics"/>
        </authorList>
    </citation>
    <scope>NUCLEOTIDE SEQUENCE [LARGE SCALE GENOMIC DNA]</scope>
</reference>
<protein>
    <submittedName>
        <fullName evidence="3">Secreted protein</fullName>
    </submittedName>
</protein>